<dbReference type="RefSeq" id="WP_089478192.1">
    <property type="nucleotide sequence ID" value="NZ_MUGS01000004.1"/>
</dbReference>
<dbReference type="SUPFAM" id="SSF53335">
    <property type="entry name" value="S-adenosyl-L-methionine-dependent methyltransferases"/>
    <property type="match status" value="1"/>
</dbReference>
<evidence type="ECO:0000313" key="3">
    <source>
        <dbReference type="Proteomes" id="UP000214684"/>
    </source>
</evidence>
<dbReference type="OrthoDB" id="9770553at2"/>
<dbReference type="Pfam" id="PF13847">
    <property type="entry name" value="Methyltransf_31"/>
    <property type="match status" value="1"/>
</dbReference>
<reference evidence="2 3" key="1">
    <citation type="submission" date="2016-11" db="EMBL/GenBank/DDBJ databases">
        <title>Whole genomes of Flavobacteriaceae.</title>
        <authorList>
            <person name="Stine C."/>
            <person name="Li C."/>
            <person name="Tadesse D."/>
        </authorList>
    </citation>
    <scope>NUCLEOTIDE SEQUENCE [LARGE SCALE GENOMIC DNA]</scope>
    <source>
        <strain evidence="2 3">DSM 24704</strain>
    </source>
</reference>
<dbReference type="CDD" id="cd02440">
    <property type="entry name" value="AdoMet_MTases"/>
    <property type="match status" value="1"/>
</dbReference>
<dbReference type="AlphaFoldDB" id="A0A227PJ87"/>
<protein>
    <recommendedName>
        <fullName evidence="1">Methyltransferase domain-containing protein</fullName>
    </recommendedName>
</protein>
<accession>A0A227PJ87</accession>
<dbReference type="InterPro" id="IPR029063">
    <property type="entry name" value="SAM-dependent_MTases_sf"/>
</dbReference>
<dbReference type="PANTHER" id="PTHR43591">
    <property type="entry name" value="METHYLTRANSFERASE"/>
    <property type="match status" value="1"/>
</dbReference>
<name>A0A227PJ87_9FLAO</name>
<proteinExistence type="predicted"/>
<evidence type="ECO:0000313" key="2">
    <source>
        <dbReference type="EMBL" id="OXG09105.1"/>
    </source>
</evidence>
<dbReference type="Gene3D" id="3.40.50.150">
    <property type="entry name" value="Vaccinia Virus protein VP39"/>
    <property type="match status" value="1"/>
</dbReference>
<dbReference type="EMBL" id="MUGS01000004">
    <property type="protein sequence ID" value="OXG09105.1"/>
    <property type="molecule type" value="Genomic_DNA"/>
</dbReference>
<feature type="domain" description="Methyltransferase" evidence="1">
    <location>
        <begin position="45"/>
        <end position="195"/>
    </location>
</feature>
<evidence type="ECO:0000259" key="1">
    <source>
        <dbReference type="Pfam" id="PF13847"/>
    </source>
</evidence>
<dbReference type="InterPro" id="IPR025714">
    <property type="entry name" value="Methyltranfer_dom"/>
</dbReference>
<keyword evidence="3" id="KW-1185">Reference proteome</keyword>
<sequence>MKENNIRNIMPALEYEAYTATFLKPWDDMFLKRCKKLAPSSTGEQRLLDVGTGTGVLLERLYETPGFENYTFTGIDYYEDNVIEANEKFLNKGLFEKIIVKEGDAHYLDFESESFDVVISRATLHHLVDPVKALQEKYRVLKPNGICLIHDMKRDVSETVLAEFNALRKKANYPPTVVSEKYTVQEVQHFLELAGLASCSTVSSDASGLASLGYEVLITKPE</sequence>
<gene>
    <name evidence="2" type="ORF">B0A64_03675</name>
</gene>
<dbReference type="Proteomes" id="UP000214684">
    <property type="component" value="Unassembled WGS sequence"/>
</dbReference>
<organism evidence="2 3">
    <name type="scientific">Flavobacterium araucananum</name>
    <dbReference type="NCBI Taxonomy" id="946678"/>
    <lineage>
        <taxon>Bacteria</taxon>
        <taxon>Pseudomonadati</taxon>
        <taxon>Bacteroidota</taxon>
        <taxon>Flavobacteriia</taxon>
        <taxon>Flavobacteriales</taxon>
        <taxon>Flavobacteriaceae</taxon>
        <taxon>Flavobacterium</taxon>
    </lineage>
</organism>
<comment type="caution">
    <text evidence="2">The sequence shown here is derived from an EMBL/GenBank/DDBJ whole genome shotgun (WGS) entry which is preliminary data.</text>
</comment>